<dbReference type="Proteomes" id="UP000029556">
    <property type="component" value="Unassembled WGS sequence"/>
</dbReference>
<evidence type="ECO:0000313" key="2">
    <source>
        <dbReference type="Proteomes" id="UP000029556"/>
    </source>
</evidence>
<name>A0A095ZI94_9BACT</name>
<sequence>MVLFFHSHRKNIMVQDTYKWVLQIYFICSTFAANKKNISMARKRKKDKSFCRKFICRCINFKLVHLFFVNNFEFHSLFKTPQKQKKAKHGTPINTFFMPATYLLHTMLAPHHKLQR</sequence>
<accession>A0A095ZI94</accession>
<gene>
    <name evidence="1" type="ORF">HMPREF2137_07855</name>
</gene>
<dbReference type="AlphaFoldDB" id="A0A095ZI94"/>
<comment type="caution">
    <text evidence="1">The sequence shown here is derived from an EMBL/GenBank/DDBJ whole genome shotgun (WGS) entry which is preliminary data.</text>
</comment>
<protein>
    <submittedName>
        <fullName evidence="1">Uncharacterized protein</fullName>
    </submittedName>
</protein>
<evidence type="ECO:0000313" key="1">
    <source>
        <dbReference type="EMBL" id="KGF34433.1"/>
    </source>
</evidence>
<reference evidence="1 2" key="1">
    <citation type="submission" date="2014-07" db="EMBL/GenBank/DDBJ databases">
        <authorList>
            <person name="McCorrison J."/>
            <person name="Sanka R."/>
            <person name="Torralba M."/>
            <person name="Gillis M."/>
            <person name="Haft D.H."/>
            <person name="Methe B."/>
            <person name="Sutton G."/>
            <person name="Nelson K.E."/>
        </authorList>
    </citation>
    <scope>NUCLEOTIDE SEQUENCE [LARGE SCALE GENOMIC DNA]</scope>
    <source>
        <strain evidence="1 2">DNF00853</strain>
    </source>
</reference>
<proteinExistence type="predicted"/>
<organism evidence="1 2">
    <name type="scientific">Hoylesella buccalis DNF00853</name>
    <dbReference type="NCBI Taxonomy" id="1401074"/>
    <lineage>
        <taxon>Bacteria</taxon>
        <taxon>Pseudomonadati</taxon>
        <taxon>Bacteroidota</taxon>
        <taxon>Bacteroidia</taxon>
        <taxon>Bacteroidales</taxon>
        <taxon>Prevotellaceae</taxon>
        <taxon>Hoylesella</taxon>
    </lineage>
</organism>
<dbReference type="EMBL" id="JRNN01000069">
    <property type="protein sequence ID" value="KGF34433.1"/>
    <property type="molecule type" value="Genomic_DNA"/>
</dbReference>